<proteinExistence type="predicted"/>
<dbReference type="AlphaFoldDB" id="A0A1G2BIB0"/>
<dbReference type="InterPro" id="IPR027954">
    <property type="entry name" value="Transcobalamin-like_C"/>
</dbReference>
<dbReference type="Pfam" id="PF14478">
    <property type="entry name" value="DUF4430"/>
    <property type="match status" value="1"/>
</dbReference>
<dbReference type="Proteomes" id="UP000178849">
    <property type="component" value="Unassembled WGS sequence"/>
</dbReference>
<feature type="domain" description="Transcobalamin-like C-terminal" evidence="1">
    <location>
        <begin position="67"/>
        <end position="140"/>
    </location>
</feature>
<gene>
    <name evidence="2" type="ORF">A2927_00055</name>
</gene>
<accession>A0A1G2BIB0</accession>
<reference evidence="2 3" key="1">
    <citation type="journal article" date="2016" name="Nat. Commun.">
        <title>Thousands of microbial genomes shed light on interconnected biogeochemical processes in an aquifer system.</title>
        <authorList>
            <person name="Anantharaman K."/>
            <person name="Brown C.T."/>
            <person name="Hug L.A."/>
            <person name="Sharon I."/>
            <person name="Castelle C.J."/>
            <person name="Probst A.J."/>
            <person name="Thomas B.C."/>
            <person name="Singh A."/>
            <person name="Wilkins M.J."/>
            <person name="Karaoz U."/>
            <person name="Brodie E.L."/>
            <person name="Williams K.H."/>
            <person name="Hubbard S.S."/>
            <person name="Banfield J.F."/>
        </authorList>
    </citation>
    <scope>NUCLEOTIDE SEQUENCE [LARGE SCALE GENOMIC DNA]</scope>
</reference>
<organism evidence="2 3">
    <name type="scientific">Candidatus Komeilibacteria bacterium RIFCSPLOWO2_01_FULL_45_10</name>
    <dbReference type="NCBI Taxonomy" id="1798550"/>
    <lineage>
        <taxon>Bacteria</taxon>
        <taxon>Candidatus Komeiliibacteriota</taxon>
    </lineage>
</organism>
<name>A0A1G2BIB0_9BACT</name>
<dbReference type="EMBL" id="MHKL01000033">
    <property type="protein sequence ID" value="OGY88921.1"/>
    <property type="molecule type" value="Genomic_DNA"/>
</dbReference>
<evidence type="ECO:0000259" key="1">
    <source>
        <dbReference type="Pfam" id="PF14478"/>
    </source>
</evidence>
<dbReference type="Gene3D" id="2.170.130.30">
    <property type="match status" value="1"/>
</dbReference>
<evidence type="ECO:0000313" key="3">
    <source>
        <dbReference type="Proteomes" id="UP000178849"/>
    </source>
</evidence>
<comment type="caution">
    <text evidence="2">The sequence shown here is derived from an EMBL/GenBank/DDBJ whole genome shotgun (WGS) entry which is preliminary data.</text>
</comment>
<protein>
    <recommendedName>
        <fullName evidence="1">Transcobalamin-like C-terminal domain-containing protein</fullName>
    </recommendedName>
</protein>
<evidence type="ECO:0000313" key="2">
    <source>
        <dbReference type="EMBL" id="OGY88921.1"/>
    </source>
</evidence>
<dbReference type="STRING" id="1798550.A2927_00055"/>
<sequence>MKSLKFIIIAIVFFAVGFFLGQSFQPAGLVTTNQPSDQVTLSPATYTLAFGENEITEFQNVALKGEQTVLDLLKQLTAQNNIVLETKDYENLGTLVETIGGKKNGQENKYWQYWVNGQMPQVGAGQYQLTGGETVEWKFTEFKEEAL</sequence>